<dbReference type="PANTHER" id="PTHR23359">
    <property type="entry name" value="NUCLEOTIDE KINASE"/>
    <property type="match status" value="1"/>
</dbReference>
<dbReference type="InterPro" id="IPR027417">
    <property type="entry name" value="P-loop_NTPase"/>
</dbReference>
<dbReference type="CDD" id="cd01428">
    <property type="entry name" value="ADK"/>
    <property type="match status" value="1"/>
</dbReference>
<feature type="binding site" evidence="5">
    <location>
        <position position="160"/>
    </location>
    <ligand>
        <name>AMP</name>
        <dbReference type="ChEBI" id="CHEBI:456215"/>
    </ligand>
</feature>
<keyword evidence="2 5" id="KW-0545">Nucleotide biosynthesis</keyword>
<dbReference type="GO" id="GO:0005737">
    <property type="term" value="C:cytoplasm"/>
    <property type="evidence" value="ECO:0007669"/>
    <property type="project" value="UniProtKB-SubCell"/>
</dbReference>
<evidence type="ECO:0000256" key="5">
    <source>
        <dbReference type="HAMAP-Rule" id="MF_00235"/>
    </source>
</evidence>
<evidence type="ECO:0000256" key="4">
    <source>
        <dbReference type="ARBA" id="ARBA00022777"/>
    </source>
</evidence>
<comment type="domain">
    <text evidence="5">Consists of three domains, a large central CORE domain and two small peripheral domains, NMPbind and LID, which undergo movements during catalysis. The LID domain closes over the site of phosphoryl transfer upon ATP binding. Assembling and dissambling the active center during each catalytic cycle provides an effective means to prevent ATP hydrolysis.</text>
</comment>
<evidence type="ECO:0000256" key="2">
    <source>
        <dbReference type="ARBA" id="ARBA00022727"/>
    </source>
</evidence>
<keyword evidence="5" id="KW-0963">Cytoplasm</keyword>
<keyword evidence="5 7" id="KW-0067">ATP-binding</keyword>
<sequence length="202" mass="22712">MMILLMGPQGCGKGTQGEKLSGFLNIPLITVGDLLRDLSQTHPRYVELHSVMDKGELAPFDLVAQLIQEKITALNCGSNYILDGWARSLHNLNFFDPNPDLVLVINISRQESVRRVSGRRTCETDGKVYNIYTLPKEEVAKCAGNLVQREDDTEDAVNRRLDIYQTETLPVIEYFKKRGTKVIEIDGEQTPEDVFKSVTANL</sequence>
<keyword evidence="3 5" id="KW-0547">Nucleotide-binding</keyword>
<reference evidence="8 9" key="1">
    <citation type="journal article" date="2016" name="Nat. Commun.">
        <title>Thousands of microbial genomes shed light on interconnected biogeochemical processes in an aquifer system.</title>
        <authorList>
            <person name="Anantharaman K."/>
            <person name="Brown C.T."/>
            <person name="Hug L.A."/>
            <person name="Sharon I."/>
            <person name="Castelle C.J."/>
            <person name="Probst A.J."/>
            <person name="Thomas B.C."/>
            <person name="Singh A."/>
            <person name="Wilkins M.J."/>
            <person name="Karaoz U."/>
            <person name="Brodie E.L."/>
            <person name="Williams K.H."/>
            <person name="Hubbard S.S."/>
            <person name="Banfield J.F."/>
        </authorList>
    </citation>
    <scope>NUCLEOTIDE SEQUENCE [LARGE SCALE GENOMIC DNA]</scope>
</reference>
<comment type="pathway">
    <text evidence="5">Purine metabolism; AMP biosynthesis via salvage pathway; AMP from ADP: step 1/1.</text>
</comment>
<comment type="catalytic activity">
    <reaction evidence="5 7">
        <text>AMP + ATP = 2 ADP</text>
        <dbReference type="Rhea" id="RHEA:12973"/>
        <dbReference type="ChEBI" id="CHEBI:30616"/>
        <dbReference type="ChEBI" id="CHEBI:456215"/>
        <dbReference type="ChEBI" id="CHEBI:456216"/>
        <dbReference type="EC" id="2.7.4.3"/>
    </reaction>
</comment>
<comment type="function">
    <text evidence="5">Catalyzes the reversible transfer of the terminal phosphate group between ATP and AMP. Plays an important role in cellular energy homeostasis and in adenine nucleotide metabolism.</text>
</comment>
<evidence type="ECO:0000256" key="6">
    <source>
        <dbReference type="RuleBase" id="RU003330"/>
    </source>
</evidence>
<proteinExistence type="inferred from homology"/>
<dbReference type="Pfam" id="PF00406">
    <property type="entry name" value="ADK"/>
    <property type="match status" value="1"/>
</dbReference>
<keyword evidence="4 5" id="KW-0418">Kinase</keyword>
<dbReference type="InterPro" id="IPR000850">
    <property type="entry name" value="Adenylat/UMP-CMP_kin"/>
</dbReference>
<comment type="subunit">
    <text evidence="5 7">Monomer.</text>
</comment>
<comment type="subcellular location">
    <subcellularLocation>
        <location evidence="5 7">Cytoplasm</location>
    </subcellularLocation>
</comment>
<dbReference type="EC" id="2.7.4.3" evidence="5 7"/>
<comment type="caution">
    <text evidence="8">The sequence shown here is derived from an EMBL/GenBank/DDBJ whole genome shotgun (WGS) entry which is preliminary data.</text>
</comment>
<feature type="binding site" evidence="5">
    <location>
        <begin position="10"/>
        <end position="15"/>
    </location>
    <ligand>
        <name>ATP</name>
        <dbReference type="ChEBI" id="CHEBI:30616"/>
    </ligand>
</feature>
<accession>A0A1F4VYH3</accession>
<dbReference type="HAMAP" id="MF_00235">
    <property type="entry name" value="Adenylate_kinase_Adk"/>
    <property type="match status" value="1"/>
</dbReference>
<organism evidence="8 9">
    <name type="scientific">candidate division WWE3 bacterium RIFOXYA2_FULL_46_9</name>
    <dbReference type="NCBI Taxonomy" id="1802636"/>
    <lineage>
        <taxon>Bacteria</taxon>
        <taxon>Katanobacteria</taxon>
    </lineage>
</organism>
<feature type="binding site" evidence="5">
    <location>
        <position position="189"/>
    </location>
    <ligand>
        <name>ATP</name>
        <dbReference type="ChEBI" id="CHEBI:30616"/>
    </ligand>
</feature>
<dbReference type="UniPathway" id="UPA00588">
    <property type="reaction ID" value="UER00649"/>
</dbReference>
<dbReference type="GO" id="GO:0044209">
    <property type="term" value="P:AMP salvage"/>
    <property type="evidence" value="ECO:0007669"/>
    <property type="project" value="UniProtKB-UniRule"/>
</dbReference>
<dbReference type="Gene3D" id="3.40.50.300">
    <property type="entry name" value="P-loop containing nucleotide triphosphate hydrolases"/>
    <property type="match status" value="1"/>
</dbReference>
<dbReference type="EMBL" id="MEVT01000022">
    <property type="protein sequence ID" value="OGC62214.1"/>
    <property type="molecule type" value="Genomic_DNA"/>
</dbReference>
<feature type="binding site" evidence="5">
    <location>
        <position position="36"/>
    </location>
    <ligand>
        <name>AMP</name>
        <dbReference type="ChEBI" id="CHEBI:456215"/>
    </ligand>
</feature>
<protein>
    <recommendedName>
        <fullName evidence="5 7">Adenylate kinase</fullName>
        <shortName evidence="5">AK</shortName>
        <ecNumber evidence="5 7">2.7.4.3</ecNumber>
    </recommendedName>
    <alternativeName>
        <fullName evidence="5">ATP-AMP transphosphorylase</fullName>
    </alternativeName>
    <alternativeName>
        <fullName evidence="5">ATP:AMP phosphotransferase</fullName>
    </alternativeName>
    <alternativeName>
        <fullName evidence="5">Adenylate monophosphate kinase</fullName>
    </alternativeName>
</protein>
<dbReference type="GO" id="GO:0004017">
    <property type="term" value="F:AMP kinase activity"/>
    <property type="evidence" value="ECO:0007669"/>
    <property type="project" value="UniProtKB-UniRule"/>
</dbReference>
<gene>
    <name evidence="5" type="primary">adk</name>
    <name evidence="8" type="ORF">A2264_02925</name>
</gene>
<dbReference type="SUPFAM" id="SSF52540">
    <property type="entry name" value="P-loop containing nucleoside triphosphate hydrolases"/>
    <property type="match status" value="1"/>
</dbReference>
<evidence type="ECO:0000256" key="1">
    <source>
        <dbReference type="ARBA" id="ARBA00022679"/>
    </source>
</evidence>
<dbReference type="AlphaFoldDB" id="A0A1F4VYH3"/>
<feature type="binding site" evidence="5">
    <location>
        <position position="149"/>
    </location>
    <ligand>
        <name>AMP</name>
        <dbReference type="ChEBI" id="CHEBI:456215"/>
    </ligand>
</feature>
<comment type="similarity">
    <text evidence="5 6">Belongs to the adenylate kinase family.</text>
</comment>
<evidence type="ECO:0000313" key="9">
    <source>
        <dbReference type="Proteomes" id="UP000176614"/>
    </source>
</evidence>
<keyword evidence="1 5" id="KW-0808">Transferase</keyword>
<dbReference type="PRINTS" id="PR00094">
    <property type="entry name" value="ADENYLTKNASE"/>
</dbReference>
<comment type="caution">
    <text evidence="5">Lacks conserved residue(s) required for the propagation of feature annotation.</text>
</comment>
<dbReference type="GO" id="GO:0005524">
    <property type="term" value="F:ATP binding"/>
    <property type="evidence" value="ECO:0007669"/>
    <property type="project" value="UniProtKB-UniRule"/>
</dbReference>
<dbReference type="Proteomes" id="UP000176614">
    <property type="component" value="Unassembled WGS sequence"/>
</dbReference>
<evidence type="ECO:0000313" key="8">
    <source>
        <dbReference type="EMBL" id="OGC62214.1"/>
    </source>
</evidence>
<feature type="binding site" evidence="5">
    <location>
        <begin position="128"/>
        <end position="129"/>
    </location>
    <ligand>
        <name>ATP</name>
        <dbReference type="ChEBI" id="CHEBI:30616"/>
    </ligand>
</feature>
<feature type="binding site" evidence="5">
    <location>
        <position position="119"/>
    </location>
    <ligand>
        <name>ATP</name>
        <dbReference type="ChEBI" id="CHEBI:30616"/>
    </ligand>
</feature>
<name>A0A1F4VYH3_UNCKA</name>
<evidence type="ECO:0000256" key="3">
    <source>
        <dbReference type="ARBA" id="ARBA00022741"/>
    </source>
</evidence>
<evidence type="ECO:0000256" key="7">
    <source>
        <dbReference type="RuleBase" id="RU003331"/>
    </source>
</evidence>